<keyword evidence="4 6" id="KW-0732">Signal</keyword>
<dbReference type="Pfam" id="PF01547">
    <property type="entry name" value="SBP_bac_1"/>
    <property type="match status" value="1"/>
</dbReference>
<dbReference type="GO" id="GO:0030313">
    <property type="term" value="C:cell envelope"/>
    <property type="evidence" value="ECO:0007669"/>
    <property type="project" value="UniProtKB-SubCell"/>
</dbReference>
<evidence type="ECO:0000256" key="6">
    <source>
        <dbReference type="SAM" id="SignalP"/>
    </source>
</evidence>
<dbReference type="SUPFAM" id="SSF53850">
    <property type="entry name" value="Periplasmic binding protein-like II"/>
    <property type="match status" value="1"/>
</dbReference>
<keyword evidence="3" id="KW-0813">Transport</keyword>
<evidence type="ECO:0000313" key="7">
    <source>
        <dbReference type="EMBL" id="BAU33475.1"/>
    </source>
</evidence>
<dbReference type="InterPro" id="IPR006059">
    <property type="entry name" value="SBP"/>
</dbReference>
<comment type="similarity">
    <text evidence="2">Belongs to the bacterial solute-binding protein 1 family.</text>
</comment>
<dbReference type="CDD" id="cd13585">
    <property type="entry name" value="PBP2_TMBP_like"/>
    <property type="match status" value="1"/>
</dbReference>
<feature type="chain" id="PRO_5038784250" description="Carbohydrate ABC transporter substrate-binding protein (CUT1 family)" evidence="6">
    <location>
        <begin position="24"/>
        <end position="438"/>
    </location>
</feature>
<evidence type="ECO:0000256" key="5">
    <source>
        <dbReference type="SAM" id="MobiDB-lite"/>
    </source>
</evidence>
<dbReference type="Proteomes" id="UP000218965">
    <property type="component" value="Chromosome"/>
</dbReference>
<feature type="signal peptide" evidence="6">
    <location>
        <begin position="1"/>
        <end position="23"/>
    </location>
</feature>
<comment type="subcellular location">
    <subcellularLocation>
        <location evidence="1">Cell envelope</location>
    </subcellularLocation>
</comment>
<evidence type="ECO:0000256" key="1">
    <source>
        <dbReference type="ARBA" id="ARBA00004196"/>
    </source>
</evidence>
<evidence type="ECO:0000256" key="2">
    <source>
        <dbReference type="ARBA" id="ARBA00008520"/>
    </source>
</evidence>
<dbReference type="EMBL" id="AP017315">
    <property type="protein sequence ID" value="BAU33475.1"/>
    <property type="molecule type" value="Genomic_DNA"/>
</dbReference>
<reference evidence="8" key="1">
    <citation type="submission" date="2015-12" db="EMBL/GenBank/DDBJ databases">
        <authorList>
            <person name="Shamseldin A."/>
            <person name="Moawad H."/>
            <person name="Abd El-Rahim W.M."/>
            <person name="Sadowsky M.J."/>
        </authorList>
    </citation>
    <scope>NUCLEOTIDE SEQUENCE [LARGE SCALE GENOMIC DNA]</scope>
    <source>
        <strain evidence="8">JAM AC0309</strain>
    </source>
</reference>
<dbReference type="PANTHER" id="PTHR43649:SF31">
    <property type="entry name" value="SN-GLYCEROL-3-PHOSPHATE-BINDING PERIPLASMIC PROTEIN UGPB"/>
    <property type="match status" value="1"/>
</dbReference>
<accession>A0A0U4NZ42</accession>
<evidence type="ECO:0000256" key="4">
    <source>
        <dbReference type="ARBA" id="ARBA00022729"/>
    </source>
</evidence>
<reference evidence="7 8" key="2">
    <citation type="submission" date="2016-01" db="EMBL/GenBank/DDBJ databases">
        <title>Microcella alkaliphila JAM AC0309 whole genome shotgun sequence.</title>
        <authorList>
            <person name="Kurata A."/>
            <person name="Hirose Y."/>
            <person name="Kishimoto N."/>
            <person name="Kobayashi T."/>
        </authorList>
    </citation>
    <scope>NUCLEOTIDE SEQUENCE [LARGE SCALE GENOMIC DNA]</scope>
    <source>
        <strain evidence="7 8">JAM AC0309</strain>
    </source>
</reference>
<dbReference type="Gene3D" id="3.40.190.10">
    <property type="entry name" value="Periplasmic binding protein-like II"/>
    <property type="match status" value="1"/>
</dbReference>
<dbReference type="InterPro" id="IPR050490">
    <property type="entry name" value="Bact_solute-bd_prot1"/>
</dbReference>
<organism evidence="7 8">
    <name type="scientific">Microcella alkaliphila</name>
    <dbReference type="NCBI Taxonomy" id="279828"/>
    <lineage>
        <taxon>Bacteria</taxon>
        <taxon>Bacillati</taxon>
        <taxon>Actinomycetota</taxon>
        <taxon>Actinomycetes</taxon>
        <taxon>Micrococcales</taxon>
        <taxon>Microbacteriaceae</taxon>
        <taxon>Microcella</taxon>
    </lineage>
</organism>
<dbReference type="KEGG" id="malk:MalAC0309_2640"/>
<evidence type="ECO:0000256" key="3">
    <source>
        <dbReference type="ARBA" id="ARBA00022448"/>
    </source>
</evidence>
<dbReference type="PANTHER" id="PTHR43649">
    <property type="entry name" value="ARABINOSE-BINDING PROTEIN-RELATED"/>
    <property type="match status" value="1"/>
</dbReference>
<sequence length="438" mass="46337">MKHSKRTRAVLAVTAALSMTALAACAPVAEPEGQEQTLNIAYWNYGPPAEAGNEAIANGFMEANPDVKVTLTPIAGDNWGSYYANLATLIASGERPDLAFTASEGIKFLSENGLVVPINEYLESDPDAAAIQDDIASELLDSFAVEGNITALPNGWNNMVVYYNTAVFDAAGLPYPESDWTWEEFRETAAALSADTNGDGVNDQFGFTWASNEIFPGILPWVANAGGNLVNDDVTEATANSAPVVEAVSFLKGLIDDGIAPAPSPMGDIFTAFQNGNVAMFGAGRWPSATFLPAGFTDWDIQIYPTGATYQTVAGANGYAILTSAANPDLAWELQKYTASAEIQDSLIGTPEAPRDAIPTTRSTAQKTVDAGIPPQNGALFYGSVDDYPVLSPFPAPAQYSEYEATVLRFVQLIFAGEVAVEDGLDQLQAELTALISG</sequence>
<evidence type="ECO:0000313" key="8">
    <source>
        <dbReference type="Proteomes" id="UP000218965"/>
    </source>
</evidence>
<proteinExistence type="inferred from homology"/>
<protein>
    <recommendedName>
        <fullName evidence="9">Carbohydrate ABC transporter substrate-binding protein (CUT1 family)</fullName>
    </recommendedName>
</protein>
<dbReference type="PROSITE" id="PS51257">
    <property type="entry name" value="PROKAR_LIPOPROTEIN"/>
    <property type="match status" value="1"/>
</dbReference>
<gene>
    <name evidence="7" type="ORF">MalAC0309_2640</name>
</gene>
<feature type="region of interest" description="Disordered" evidence="5">
    <location>
        <begin position="350"/>
        <end position="369"/>
    </location>
</feature>
<name>A0A0U4NZ42_9MICO</name>
<evidence type="ECO:0008006" key="9">
    <source>
        <dbReference type="Google" id="ProtNLM"/>
    </source>
</evidence>
<dbReference type="AlphaFoldDB" id="A0A0U4NZ42"/>